<accession>A0A7W7RX18</accession>
<sequence>MTHLKIVHGDATPEEIAALVIALASRGTSAAKAIQKSENWRNPSHHMRKPLPSGQGAWRSSGLPR</sequence>
<dbReference type="GO" id="GO:0004658">
    <property type="term" value="F:propionyl-CoA carboxylase activity"/>
    <property type="evidence" value="ECO:0007669"/>
    <property type="project" value="InterPro"/>
</dbReference>
<dbReference type="Proteomes" id="UP000534286">
    <property type="component" value="Unassembled WGS sequence"/>
</dbReference>
<dbReference type="RefSeq" id="WP_184755714.1">
    <property type="nucleotide sequence ID" value="NZ_BAABEK010000036.1"/>
</dbReference>
<dbReference type="InterPro" id="IPR032716">
    <property type="entry name" value="ACC_epsilon"/>
</dbReference>
<dbReference type="GO" id="GO:0003989">
    <property type="term" value="F:acetyl-CoA carboxylase activity"/>
    <property type="evidence" value="ECO:0007669"/>
    <property type="project" value="InterPro"/>
</dbReference>
<keyword evidence="2" id="KW-0808">Transferase</keyword>
<organism evidence="2 3">
    <name type="scientific">Streptosporangium album</name>
    <dbReference type="NCBI Taxonomy" id="47479"/>
    <lineage>
        <taxon>Bacteria</taxon>
        <taxon>Bacillati</taxon>
        <taxon>Actinomycetota</taxon>
        <taxon>Actinomycetes</taxon>
        <taxon>Streptosporangiales</taxon>
        <taxon>Streptosporangiaceae</taxon>
        <taxon>Streptosporangium</taxon>
    </lineage>
</organism>
<dbReference type="AlphaFoldDB" id="A0A7W7RX18"/>
<dbReference type="Pfam" id="PF13822">
    <property type="entry name" value="ACC_epsilon"/>
    <property type="match status" value="1"/>
</dbReference>
<feature type="region of interest" description="Disordered" evidence="1">
    <location>
        <begin position="31"/>
        <end position="65"/>
    </location>
</feature>
<reference evidence="2 3" key="1">
    <citation type="submission" date="2020-08" db="EMBL/GenBank/DDBJ databases">
        <title>Sequencing the genomes of 1000 actinobacteria strains.</title>
        <authorList>
            <person name="Klenk H.-P."/>
        </authorList>
    </citation>
    <scope>NUCLEOTIDE SEQUENCE [LARGE SCALE GENOMIC DNA]</scope>
    <source>
        <strain evidence="2 3">DSM 43023</strain>
    </source>
</reference>
<evidence type="ECO:0000256" key="1">
    <source>
        <dbReference type="SAM" id="MobiDB-lite"/>
    </source>
</evidence>
<dbReference type="GO" id="GO:0016757">
    <property type="term" value="F:glycosyltransferase activity"/>
    <property type="evidence" value="ECO:0007669"/>
    <property type="project" value="UniProtKB-KW"/>
</dbReference>
<evidence type="ECO:0000313" key="3">
    <source>
        <dbReference type="Proteomes" id="UP000534286"/>
    </source>
</evidence>
<protein>
    <submittedName>
        <fullName evidence="2">Anthranilate phosphoribosyltransferase</fullName>
    </submittedName>
</protein>
<gene>
    <name evidence="2" type="ORF">FHR32_004104</name>
</gene>
<keyword evidence="3" id="KW-1185">Reference proteome</keyword>
<proteinExistence type="predicted"/>
<dbReference type="EMBL" id="JACHJU010000001">
    <property type="protein sequence ID" value="MBB4939799.1"/>
    <property type="molecule type" value="Genomic_DNA"/>
</dbReference>
<evidence type="ECO:0000313" key="2">
    <source>
        <dbReference type="EMBL" id="MBB4939799.1"/>
    </source>
</evidence>
<name>A0A7W7RX18_9ACTN</name>
<comment type="caution">
    <text evidence="2">The sequence shown here is derived from an EMBL/GenBank/DDBJ whole genome shotgun (WGS) entry which is preliminary data.</text>
</comment>
<keyword evidence="2" id="KW-0328">Glycosyltransferase</keyword>